<keyword evidence="5" id="KW-1185">Reference proteome</keyword>
<accession>A0A9E7TKS9</accession>
<dbReference type="InterPro" id="IPR029063">
    <property type="entry name" value="SAM-dependent_MTases_sf"/>
</dbReference>
<dbReference type="Pfam" id="PF01555">
    <property type="entry name" value="N6_N4_Mtase"/>
    <property type="match status" value="1"/>
</dbReference>
<dbReference type="Proteomes" id="UP001060368">
    <property type="component" value="Chromosome"/>
</dbReference>
<proteinExistence type="predicted"/>
<dbReference type="GO" id="GO:0003677">
    <property type="term" value="F:DNA binding"/>
    <property type="evidence" value="ECO:0007669"/>
    <property type="project" value="InterPro"/>
</dbReference>
<dbReference type="GO" id="GO:0008170">
    <property type="term" value="F:N-methyltransferase activity"/>
    <property type="evidence" value="ECO:0007669"/>
    <property type="project" value="InterPro"/>
</dbReference>
<dbReference type="GeneID" id="74307876"/>
<feature type="domain" description="DNA methylase N-4/N-6" evidence="3">
    <location>
        <begin position="64"/>
        <end position="108"/>
    </location>
</feature>
<gene>
    <name evidence="4" type="ORF">L6E24_09200</name>
</gene>
<dbReference type="KEGG" id="mend:L6E24_09200"/>
<organism evidence="4 5">
    <name type="scientific">Methanoplanus endosymbiosus</name>
    <dbReference type="NCBI Taxonomy" id="33865"/>
    <lineage>
        <taxon>Archaea</taxon>
        <taxon>Methanobacteriati</taxon>
        <taxon>Methanobacteriota</taxon>
        <taxon>Stenosarchaea group</taxon>
        <taxon>Methanomicrobia</taxon>
        <taxon>Methanomicrobiales</taxon>
        <taxon>Methanomicrobiaceae</taxon>
        <taxon>Methanoplanus</taxon>
    </lineage>
</organism>
<dbReference type="REBASE" id="652496">
    <property type="entry name" value="M.Men3599ORF9200P"/>
</dbReference>
<evidence type="ECO:0000256" key="1">
    <source>
        <dbReference type="ARBA" id="ARBA00022603"/>
    </source>
</evidence>
<dbReference type="RefSeq" id="WP_257741698.1">
    <property type="nucleotide sequence ID" value="NZ_CP096115.1"/>
</dbReference>
<dbReference type="AlphaFoldDB" id="A0A9E7TKS9"/>
<evidence type="ECO:0000256" key="2">
    <source>
        <dbReference type="ARBA" id="ARBA00022679"/>
    </source>
</evidence>
<dbReference type="InterPro" id="IPR002941">
    <property type="entry name" value="DNA_methylase_N4/N6"/>
</dbReference>
<reference evidence="4" key="1">
    <citation type="submission" date="2022-04" db="EMBL/GenBank/DDBJ databases">
        <title>Complete genome of Methanoplanus endosymbiosus DSM 3599.</title>
        <authorList>
            <person name="Chen S.-C."/>
            <person name="You Y.-T."/>
            <person name="Zhou Y.-Z."/>
            <person name="Lai M.-C."/>
        </authorList>
    </citation>
    <scope>NUCLEOTIDE SEQUENCE</scope>
    <source>
        <strain evidence="4">DSM 3599</strain>
    </source>
</reference>
<dbReference type="GO" id="GO:0032259">
    <property type="term" value="P:methylation"/>
    <property type="evidence" value="ECO:0007669"/>
    <property type="project" value="UniProtKB-KW"/>
</dbReference>
<sequence length="408" mass="47205">MITNEEKKVGLYTFDECPTNPVEVTALTPAESLNLNWGEKDLPERIRTKHVHRLHPYLGKYIPQLVEVFLRKYFVRGQTVIDPFCGSGTTLVQANELGINAVGYDISAFNVLLSGAKTDNYDTSVMRREVLDILEKVSVATQTELGQQTLWKECERTPFLSVEDDEYLNMWFAPQALRELLTYRYFIESGDYQYKELLKVILSRSARSARLTTHFDLDFPKKPVTEPYHCYKHNRTCYPTQVAFKFLKRYSNDTIRRVTEYSDLKTDASVEIHHEDCLYADFPKSNGVITSPPYVGLIDYHEQHAYAYHLLGLEDKREKEIGPAAGGKSKKAKENYQKNIAEVFRRTIKSMEPEGRLIVVANDKDNLYDGIADSLDVEVEDIIQRHVNRRTGRRAGQFYESIFVWRKI</sequence>
<dbReference type="EMBL" id="CP096115">
    <property type="protein sequence ID" value="UUX91546.1"/>
    <property type="molecule type" value="Genomic_DNA"/>
</dbReference>
<evidence type="ECO:0000313" key="5">
    <source>
        <dbReference type="Proteomes" id="UP001060368"/>
    </source>
</evidence>
<keyword evidence="1" id="KW-0489">Methyltransferase</keyword>
<dbReference type="Gene3D" id="3.40.50.150">
    <property type="entry name" value="Vaccinia Virus protein VP39"/>
    <property type="match status" value="2"/>
</dbReference>
<protein>
    <submittedName>
        <fullName evidence="4">Site-specific DNA-methyltransferase</fullName>
    </submittedName>
</protein>
<evidence type="ECO:0000313" key="4">
    <source>
        <dbReference type="EMBL" id="UUX91546.1"/>
    </source>
</evidence>
<keyword evidence="2" id="KW-0808">Transferase</keyword>
<evidence type="ECO:0000259" key="3">
    <source>
        <dbReference type="Pfam" id="PF01555"/>
    </source>
</evidence>
<dbReference type="SUPFAM" id="SSF53335">
    <property type="entry name" value="S-adenosyl-L-methionine-dependent methyltransferases"/>
    <property type="match status" value="1"/>
</dbReference>
<name>A0A9E7TKS9_9EURY</name>